<organism evidence="1 2">
    <name type="scientific">Chaetomium fimeti</name>
    <dbReference type="NCBI Taxonomy" id="1854472"/>
    <lineage>
        <taxon>Eukaryota</taxon>
        <taxon>Fungi</taxon>
        <taxon>Dikarya</taxon>
        <taxon>Ascomycota</taxon>
        <taxon>Pezizomycotina</taxon>
        <taxon>Sordariomycetes</taxon>
        <taxon>Sordariomycetidae</taxon>
        <taxon>Sordariales</taxon>
        <taxon>Chaetomiaceae</taxon>
        <taxon>Chaetomium</taxon>
    </lineage>
</organism>
<proteinExistence type="predicted"/>
<reference evidence="1" key="1">
    <citation type="journal article" date="2023" name="Mol. Phylogenet. Evol.">
        <title>Genome-scale phylogeny and comparative genomics of the fungal order Sordariales.</title>
        <authorList>
            <person name="Hensen N."/>
            <person name="Bonometti L."/>
            <person name="Westerberg I."/>
            <person name="Brannstrom I.O."/>
            <person name="Guillou S."/>
            <person name="Cros-Aarteil S."/>
            <person name="Calhoun S."/>
            <person name="Haridas S."/>
            <person name="Kuo A."/>
            <person name="Mondo S."/>
            <person name="Pangilinan J."/>
            <person name="Riley R."/>
            <person name="LaButti K."/>
            <person name="Andreopoulos B."/>
            <person name="Lipzen A."/>
            <person name="Chen C."/>
            <person name="Yan M."/>
            <person name="Daum C."/>
            <person name="Ng V."/>
            <person name="Clum A."/>
            <person name="Steindorff A."/>
            <person name="Ohm R.A."/>
            <person name="Martin F."/>
            <person name="Silar P."/>
            <person name="Natvig D.O."/>
            <person name="Lalanne C."/>
            <person name="Gautier V."/>
            <person name="Ament-Velasquez S.L."/>
            <person name="Kruys A."/>
            <person name="Hutchinson M.I."/>
            <person name="Powell A.J."/>
            <person name="Barry K."/>
            <person name="Miller A.N."/>
            <person name="Grigoriev I.V."/>
            <person name="Debuchy R."/>
            <person name="Gladieux P."/>
            <person name="Hiltunen Thoren M."/>
            <person name="Johannesson H."/>
        </authorList>
    </citation>
    <scope>NUCLEOTIDE SEQUENCE</scope>
    <source>
        <strain evidence="1">CBS 168.71</strain>
    </source>
</reference>
<sequence length="147" mass="16463">MDTSDDRWWFNEEPHANALPARLSKSALGLSETQRVELERLIMDMVAWEPDARISAAEVVRRPGRLAGGVSGCCPRKPDESRPYPTTNDGFSRGHSVAWSRINVGFSHIQSLSCVTKLERGVGGGRVKRKRKQGRLGVPDILFRMYL</sequence>
<name>A0AAE0H7W8_9PEZI</name>
<accession>A0AAE0H7W8</accession>
<dbReference type="AlphaFoldDB" id="A0AAE0H7W8"/>
<keyword evidence="2" id="KW-1185">Reference proteome</keyword>
<gene>
    <name evidence="1" type="ORF">B0H64DRAFT_409610</name>
</gene>
<dbReference type="EMBL" id="JAUEPN010000009">
    <property type="protein sequence ID" value="KAK3291622.1"/>
    <property type="molecule type" value="Genomic_DNA"/>
</dbReference>
<evidence type="ECO:0000313" key="1">
    <source>
        <dbReference type="EMBL" id="KAK3291622.1"/>
    </source>
</evidence>
<dbReference type="RefSeq" id="XP_062655136.1">
    <property type="nucleotide sequence ID" value="XM_062804721.1"/>
</dbReference>
<comment type="caution">
    <text evidence="1">The sequence shown here is derived from an EMBL/GenBank/DDBJ whole genome shotgun (WGS) entry which is preliminary data.</text>
</comment>
<protein>
    <submittedName>
        <fullName evidence="1">Uncharacterized protein</fullName>
    </submittedName>
</protein>
<dbReference type="GeneID" id="87841669"/>
<evidence type="ECO:0000313" key="2">
    <source>
        <dbReference type="Proteomes" id="UP001278766"/>
    </source>
</evidence>
<reference evidence="1" key="2">
    <citation type="submission" date="2023-06" db="EMBL/GenBank/DDBJ databases">
        <authorList>
            <consortium name="Lawrence Berkeley National Laboratory"/>
            <person name="Haridas S."/>
            <person name="Hensen N."/>
            <person name="Bonometti L."/>
            <person name="Westerberg I."/>
            <person name="Brannstrom I.O."/>
            <person name="Guillou S."/>
            <person name="Cros-Aarteil S."/>
            <person name="Calhoun S."/>
            <person name="Kuo A."/>
            <person name="Mondo S."/>
            <person name="Pangilinan J."/>
            <person name="Riley R."/>
            <person name="Labutti K."/>
            <person name="Andreopoulos B."/>
            <person name="Lipzen A."/>
            <person name="Chen C."/>
            <person name="Yanf M."/>
            <person name="Daum C."/>
            <person name="Ng V."/>
            <person name="Clum A."/>
            <person name="Steindorff A."/>
            <person name="Ohm R."/>
            <person name="Martin F."/>
            <person name="Silar P."/>
            <person name="Natvig D."/>
            <person name="Lalanne C."/>
            <person name="Gautier V."/>
            <person name="Ament-Velasquez S.L."/>
            <person name="Kruys A."/>
            <person name="Hutchinson M.I."/>
            <person name="Powell A.J."/>
            <person name="Barry K."/>
            <person name="Miller A.N."/>
            <person name="Grigoriev I.V."/>
            <person name="Debuchy R."/>
            <person name="Gladieux P."/>
            <person name="Thoren M.H."/>
            <person name="Johannesson H."/>
        </authorList>
    </citation>
    <scope>NUCLEOTIDE SEQUENCE</scope>
    <source>
        <strain evidence="1">CBS 168.71</strain>
    </source>
</reference>
<dbReference type="Proteomes" id="UP001278766">
    <property type="component" value="Unassembled WGS sequence"/>
</dbReference>